<dbReference type="GO" id="GO:0008483">
    <property type="term" value="F:transaminase activity"/>
    <property type="evidence" value="ECO:0007669"/>
    <property type="project" value="UniProtKB-KW"/>
</dbReference>
<dbReference type="InterPro" id="IPR015424">
    <property type="entry name" value="PyrdxlP-dep_Trfase"/>
</dbReference>
<keyword evidence="3" id="KW-0032">Aminotransferase</keyword>
<dbReference type="InterPro" id="IPR015422">
    <property type="entry name" value="PyrdxlP-dep_Trfase_small"/>
</dbReference>
<dbReference type="SUPFAM" id="SSF53383">
    <property type="entry name" value="PLP-dependent transferases"/>
    <property type="match status" value="1"/>
</dbReference>
<dbReference type="InterPro" id="IPR000192">
    <property type="entry name" value="Aminotrans_V_dom"/>
</dbReference>
<dbReference type="Pfam" id="PF00266">
    <property type="entry name" value="Aminotran_5"/>
    <property type="match status" value="1"/>
</dbReference>
<dbReference type="PANTHER" id="PTHR43092:SF2">
    <property type="entry name" value="HERCYNYLCYSTEINE SULFOXIDE LYASE"/>
    <property type="match status" value="1"/>
</dbReference>
<protein>
    <submittedName>
        <fullName evidence="3">Aminotransferase class-V domain-containing protein</fullName>
    </submittedName>
</protein>
<dbReference type="RefSeq" id="XP_044725010.1">
    <property type="nucleotide sequence ID" value="XM_044858610.1"/>
</dbReference>
<evidence type="ECO:0000313" key="3">
    <source>
        <dbReference type="EMBL" id="KAH0967497.1"/>
    </source>
</evidence>
<sequence>MGSSMIEASSDPHYPSTEDVDATLLHGLGEWEIRSDIQYLDNGAFGACPVPVAETQKEIRRWIESNPHDFFERSYVPALQASREALASFLNADLSGFVLLPGATYGTNAVIQSLRFKPDDEILTTNHAYSSVRLALEHVARRDGARLVVVEIPLAVPSPEFVVYEIVAHVTPRTRFAVIDHIPSRSGLVFPVKKIVRALEARNVDTLIDGAHAPGMIQVDIKAIGASYYVANCHKWMCSPRGVGFLSVRQDRMQNIKPLVIARSPYMVNKARYSTLEHGFSWMGTYDVSALLSLSSSINFLRTLLPGGYKALTRRNHRLAVIARKMVCQALNVPVPCPESMIGNMASIPLPDSTGPEREGMLPIQQTLWREHGIVIPVYAWPSYPKRVIRLSVQSYNSLDQYVRLAACLRSVLCKEGSSIPRSLTLEGIKTPQPTLEKPIEYGFISIESTEACCHETDQWGNDTPGCLKTPHQDIEYPAPWLLCRLAQQRIRKIAAQAYAAYPVSLYPTAEEAEVLFTTANGPRTRHANMEISRVEYMLSCVGPRRIPQVTLPLIEQLLNADDVIDSWLSVAGKLKNHTHTLTRAITFDMDASRTPAELPADTRNFVCRVVPYATEAKEQNPSRMLWTRALHDFVARVRTWSLSGVESFLQIYAFLKDPVGGPRKDVKDQARFFVSMLNDLKFELESMNLAPETWEEIAAQLALESSFMAHAEVQHTAYIHFAGDEQLVYSYVDMDSLGRSEFATPAIVVGMVQEMMALGGKICSVAPVTVAYGYPISSSHESRPIVVDGNNRVASILFLRFIAAHGVPDAGDVGTLRDYCRDHGLGPICFVDLCAVLEELWKNQGDVLGQLKRGAEKLSSFERARQIPVLITEEPCFLTRTVAANGDTILQPVHQSIFATDDLLVALPAKMQLHGRPKGFRALPIR</sequence>
<dbReference type="Gene3D" id="3.90.1150.10">
    <property type="entry name" value="Aspartate Aminotransferase, domain 1"/>
    <property type="match status" value="1"/>
</dbReference>
<reference evidence="3" key="1">
    <citation type="submission" date="2021-09" db="EMBL/GenBank/DDBJ databases">
        <title>A high-quality genome of the endoparasitic fungus Hirsutella rhossiliensis with a comparison of Hirsutella genomes reveals transposable elements contributing to genome size variation.</title>
        <authorList>
            <person name="Lin R."/>
            <person name="Jiao Y."/>
            <person name="Sun X."/>
            <person name="Ling J."/>
            <person name="Xie B."/>
            <person name="Cheng X."/>
        </authorList>
    </citation>
    <scope>NUCLEOTIDE SEQUENCE</scope>
    <source>
        <strain evidence="3">HR02</strain>
    </source>
</reference>
<dbReference type="GeneID" id="68349268"/>
<dbReference type="Gene3D" id="3.40.640.10">
    <property type="entry name" value="Type I PLP-dependent aspartate aminotransferase-like (Major domain)"/>
    <property type="match status" value="1"/>
</dbReference>
<accession>A0A9P8NAB6</accession>
<dbReference type="EMBL" id="JAIZPD010000001">
    <property type="protein sequence ID" value="KAH0967497.1"/>
    <property type="molecule type" value="Genomic_DNA"/>
</dbReference>
<evidence type="ECO:0000259" key="2">
    <source>
        <dbReference type="Pfam" id="PF00266"/>
    </source>
</evidence>
<keyword evidence="3" id="KW-0808">Transferase</keyword>
<dbReference type="Proteomes" id="UP000824596">
    <property type="component" value="Unassembled WGS sequence"/>
</dbReference>
<dbReference type="InterPro" id="IPR015421">
    <property type="entry name" value="PyrdxlP-dep_Trfase_major"/>
</dbReference>
<dbReference type="OrthoDB" id="5978656at2759"/>
<keyword evidence="4" id="KW-1185">Reference proteome</keyword>
<dbReference type="PANTHER" id="PTHR43092">
    <property type="entry name" value="L-CYSTEINE DESULFHYDRASE"/>
    <property type="match status" value="1"/>
</dbReference>
<proteinExistence type="predicted"/>
<dbReference type="AlphaFoldDB" id="A0A9P8NAB6"/>
<gene>
    <name evidence="3" type="ORF">HRG_00139</name>
</gene>
<evidence type="ECO:0000313" key="4">
    <source>
        <dbReference type="Proteomes" id="UP000824596"/>
    </source>
</evidence>
<keyword evidence="1" id="KW-0663">Pyridoxal phosphate</keyword>
<comment type="caution">
    <text evidence="3">The sequence shown here is derived from an EMBL/GenBank/DDBJ whole genome shotgun (WGS) entry which is preliminary data.</text>
</comment>
<evidence type="ECO:0000256" key="1">
    <source>
        <dbReference type="ARBA" id="ARBA00022898"/>
    </source>
</evidence>
<organism evidence="3 4">
    <name type="scientific">Hirsutella rhossiliensis</name>
    <dbReference type="NCBI Taxonomy" id="111463"/>
    <lineage>
        <taxon>Eukaryota</taxon>
        <taxon>Fungi</taxon>
        <taxon>Dikarya</taxon>
        <taxon>Ascomycota</taxon>
        <taxon>Pezizomycotina</taxon>
        <taxon>Sordariomycetes</taxon>
        <taxon>Hypocreomycetidae</taxon>
        <taxon>Hypocreales</taxon>
        <taxon>Ophiocordycipitaceae</taxon>
        <taxon>Hirsutella</taxon>
    </lineage>
</organism>
<feature type="domain" description="Aminotransferase class V" evidence="2">
    <location>
        <begin position="39"/>
        <end position="326"/>
    </location>
</feature>
<name>A0A9P8NAB6_9HYPO</name>